<dbReference type="SUPFAM" id="SSF46565">
    <property type="entry name" value="Chaperone J-domain"/>
    <property type="match status" value="1"/>
</dbReference>
<dbReference type="PANTHER" id="PTHR47422:SF1">
    <property type="entry name" value="DNAJ HEAT SHOCK N-TERMINAL DOMAIN-CONTAINING PROTEIN"/>
    <property type="match status" value="1"/>
</dbReference>
<dbReference type="Pfam" id="PF12572">
    <property type="entry name" value="DUF3752"/>
    <property type="match status" value="1"/>
</dbReference>
<sequence length="585" mass="66076">MGGGDYHKSKRRKSKKKYSEDTSTSDESSESSSAMSSDSEDSQERRRSRRRHREDKHKKRSGREKERGDKYRRKSKHRKDDKRKEEKRRKKRVSDNEEDSSSSGEDLPISPKNPEVILGDMLTEFPNMLGDLKQLLQMIDDGQAVDTRGIPDKTLMKILRKLFLSLNLKENDTGVFFLPPKICPTLEVLGPFISSHLSLKGEEVMPSELPGQQATDDAKESQAAELSPKDESTGPRRRVMGPEMPSAELLAAAARLTEAEAELRNAETEADDDGLFVGPPPPALVAEAASANEAERFEEVTRIMGAKVDSAYDVLGVNHNMSDVNIKKRYWKISLMVHPDKCTHPQANEAFIRLNKAFKDLQDPVKRKAADDKIKEEEEKEKFKAELKVLREAAQWRKLQGISLAGDDELLEEVKLPPKRDDWMTTLPPERKAPTAATMQSTTSFSRNAREGRGDTSAWTDTPSGKAQKAKMNYLEAYDQATALAANEDKKRTTPDAELVDLYNQAKRSKSLVQKHQEEATGSRLKKKSKERPKKGEWEGQHPWKPWDRETDLTAGRQKVNLDGKNMTEGLTSRFSSGTVQRNFL</sequence>
<dbReference type="CDD" id="cd06257">
    <property type="entry name" value="DnaJ"/>
    <property type="match status" value="1"/>
</dbReference>
<feature type="compositionally biased region" description="Basic residues" evidence="2">
    <location>
        <begin position="46"/>
        <end position="62"/>
    </location>
</feature>
<accession>A0A4Y7K9S9</accession>
<feature type="compositionally biased region" description="Basic and acidic residues" evidence="2">
    <location>
        <begin position="421"/>
        <end position="433"/>
    </location>
</feature>
<evidence type="ECO:0000313" key="5">
    <source>
        <dbReference type="Proteomes" id="UP000316621"/>
    </source>
</evidence>
<gene>
    <name evidence="4" type="ORF">C5167_032079</name>
</gene>
<feature type="region of interest" description="Disordered" evidence="2">
    <location>
        <begin position="208"/>
        <end position="241"/>
    </location>
</feature>
<feature type="compositionally biased region" description="Basic residues" evidence="2">
    <location>
        <begin position="70"/>
        <end position="92"/>
    </location>
</feature>
<dbReference type="Gramene" id="RZC68961">
    <property type="protein sequence ID" value="RZC68961"/>
    <property type="gene ID" value="C5167_032079"/>
</dbReference>
<proteinExistence type="predicted"/>
<dbReference type="EMBL" id="CM010721">
    <property type="protein sequence ID" value="RZC68961.1"/>
    <property type="molecule type" value="Genomic_DNA"/>
</dbReference>
<feature type="compositionally biased region" description="Basic and acidic residues" evidence="2">
    <location>
        <begin position="534"/>
        <end position="552"/>
    </location>
</feature>
<dbReference type="InterPro" id="IPR036869">
    <property type="entry name" value="J_dom_sf"/>
</dbReference>
<protein>
    <recommendedName>
        <fullName evidence="3">J domain-containing protein</fullName>
    </recommendedName>
</protein>
<feature type="region of interest" description="Disordered" evidence="2">
    <location>
        <begin position="421"/>
        <end position="467"/>
    </location>
</feature>
<evidence type="ECO:0000259" key="3">
    <source>
        <dbReference type="PROSITE" id="PS50076"/>
    </source>
</evidence>
<keyword evidence="1" id="KW-0175">Coiled coil</keyword>
<evidence type="ECO:0000256" key="2">
    <source>
        <dbReference type="SAM" id="MobiDB-lite"/>
    </source>
</evidence>
<feature type="domain" description="J" evidence="3">
    <location>
        <begin position="310"/>
        <end position="375"/>
    </location>
</feature>
<feature type="compositionally biased region" description="Polar residues" evidence="2">
    <location>
        <begin position="437"/>
        <end position="447"/>
    </location>
</feature>
<dbReference type="Proteomes" id="UP000316621">
    <property type="component" value="Chromosome 7"/>
</dbReference>
<dbReference type="Gene3D" id="1.10.287.110">
    <property type="entry name" value="DnaJ domain"/>
    <property type="match status" value="1"/>
</dbReference>
<dbReference type="STRING" id="3469.A0A4Y7K9S9"/>
<feature type="compositionally biased region" description="Polar residues" evidence="2">
    <location>
        <begin position="569"/>
        <end position="585"/>
    </location>
</feature>
<name>A0A4Y7K9S9_PAPSO</name>
<dbReference type="AlphaFoldDB" id="A0A4Y7K9S9"/>
<feature type="compositionally biased region" description="Basic and acidic residues" evidence="2">
    <location>
        <begin position="216"/>
        <end position="234"/>
    </location>
</feature>
<dbReference type="PANTHER" id="PTHR47422">
    <property type="entry name" value="DNAJ HEAT SHOCK N-TERMINAL DOMAIN-CONTAINING PROTEIN"/>
    <property type="match status" value="1"/>
</dbReference>
<dbReference type="PROSITE" id="PS50076">
    <property type="entry name" value="DNAJ_2"/>
    <property type="match status" value="1"/>
</dbReference>
<feature type="compositionally biased region" description="Basic residues" evidence="2">
    <location>
        <begin position="524"/>
        <end position="533"/>
    </location>
</feature>
<feature type="coiled-coil region" evidence="1">
    <location>
        <begin position="366"/>
        <end position="393"/>
    </location>
</feature>
<reference evidence="4 5" key="1">
    <citation type="journal article" date="2018" name="Science">
        <title>The opium poppy genome and morphinan production.</title>
        <authorList>
            <person name="Guo L."/>
            <person name="Winzer T."/>
            <person name="Yang X."/>
            <person name="Li Y."/>
            <person name="Ning Z."/>
            <person name="He Z."/>
            <person name="Teodor R."/>
            <person name="Lu Y."/>
            <person name="Bowser T.A."/>
            <person name="Graham I.A."/>
            <person name="Ye K."/>
        </authorList>
    </citation>
    <scope>NUCLEOTIDE SEQUENCE [LARGE SCALE GENOMIC DNA]</scope>
    <source>
        <strain evidence="5">cv. HN1</strain>
        <tissue evidence="4">Leaves</tissue>
    </source>
</reference>
<keyword evidence="5" id="KW-1185">Reference proteome</keyword>
<dbReference type="InterPro" id="IPR001623">
    <property type="entry name" value="DnaJ_domain"/>
</dbReference>
<evidence type="ECO:0000256" key="1">
    <source>
        <dbReference type="SAM" id="Coils"/>
    </source>
</evidence>
<dbReference type="PRINTS" id="PR00625">
    <property type="entry name" value="JDOMAIN"/>
</dbReference>
<dbReference type="InterPro" id="IPR022226">
    <property type="entry name" value="DUF3752"/>
</dbReference>
<feature type="region of interest" description="Disordered" evidence="2">
    <location>
        <begin position="1"/>
        <end position="114"/>
    </location>
</feature>
<evidence type="ECO:0000313" key="4">
    <source>
        <dbReference type="EMBL" id="RZC68961.1"/>
    </source>
</evidence>
<dbReference type="Pfam" id="PF00226">
    <property type="entry name" value="DnaJ"/>
    <property type="match status" value="1"/>
</dbReference>
<dbReference type="SMART" id="SM00271">
    <property type="entry name" value="DnaJ"/>
    <property type="match status" value="1"/>
</dbReference>
<dbReference type="OrthoDB" id="342454at2759"/>
<dbReference type="OMA" id="NLDSENM"/>
<organism evidence="4 5">
    <name type="scientific">Papaver somniferum</name>
    <name type="common">Opium poppy</name>
    <dbReference type="NCBI Taxonomy" id="3469"/>
    <lineage>
        <taxon>Eukaryota</taxon>
        <taxon>Viridiplantae</taxon>
        <taxon>Streptophyta</taxon>
        <taxon>Embryophyta</taxon>
        <taxon>Tracheophyta</taxon>
        <taxon>Spermatophyta</taxon>
        <taxon>Magnoliopsida</taxon>
        <taxon>Ranunculales</taxon>
        <taxon>Papaveraceae</taxon>
        <taxon>Papaveroideae</taxon>
        <taxon>Papaver</taxon>
    </lineage>
</organism>
<feature type="region of interest" description="Disordered" evidence="2">
    <location>
        <begin position="509"/>
        <end position="585"/>
    </location>
</feature>